<protein>
    <submittedName>
        <fullName evidence="3">Uncharacterized protein</fullName>
    </submittedName>
</protein>
<sequence length="130" mass="14996">MENADDILDSNDSATIESSDVYNQRHEEAQSRREEAVAERLEGENRLRERIGTSALKFVWRQLLVSDVIVGAYVLAMLFMRREVPEGIIVGWMTATVVETIGIIWVIARSLFPFRDERRDRDAEGDRRRG</sequence>
<keyword evidence="2" id="KW-0812">Transmembrane</keyword>
<feature type="transmembrane region" description="Helical" evidence="2">
    <location>
        <begin position="58"/>
        <end position="80"/>
    </location>
</feature>
<name>A0A6N7WT84_9ACTN</name>
<dbReference type="RefSeq" id="WP_154540102.1">
    <property type="nucleotide sequence ID" value="NZ_VUND01000001.1"/>
</dbReference>
<feature type="compositionally biased region" description="Polar residues" evidence="1">
    <location>
        <begin position="10"/>
        <end position="22"/>
    </location>
</feature>
<feature type="transmembrane region" description="Helical" evidence="2">
    <location>
        <begin position="92"/>
        <end position="112"/>
    </location>
</feature>
<feature type="region of interest" description="Disordered" evidence="1">
    <location>
        <begin position="1"/>
        <end position="36"/>
    </location>
</feature>
<evidence type="ECO:0000313" key="4">
    <source>
        <dbReference type="Proteomes" id="UP000434342"/>
    </source>
</evidence>
<accession>A0A6N7WT84</accession>
<evidence type="ECO:0000256" key="2">
    <source>
        <dbReference type="SAM" id="Phobius"/>
    </source>
</evidence>
<proteinExistence type="predicted"/>
<evidence type="ECO:0000313" key="3">
    <source>
        <dbReference type="EMBL" id="MST60025.1"/>
    </source>
</evidence>
<comment type="caution">
    <text evidence="3">The sequence shown here is derived from an EMBL/GenBank/DDBJ whole genome shotgun (WGS) entry which is preliminary data.</text>
</comment>
<feature type="compositionally biased region" description="Basic and acidic residues" evidence="1">
    <location>
        <begin position="23"/>
        <end position="36"/>
    </location>
</feature>
<evidence type="ECO:0000256" key="1">
    <source>
        <dbReference type="SAM" id="MobiDB-lite"/>
    </source>
</evidence>
<dbReference type="EMBL" id="VUND01000001">
    <property type="protein sequence ID" value="MST60025.1"/>
    <property type="molecule type" value="Genomic_DNA"/>
</dbReference>
<keyword evidence="2" id="KW-1133">Transmembrane helix</keyword>
<keyword evidence="2" id="KW-0472">Membrane</keyword>
<dbReference type="AlphaFoldDB" id="A0A6N7WT84"/>
<reference evidence="3 4" key="1">
    <citation type="submission" date="2019-08" db="EMBL/GenBank/DDBJ databases">
        <title>In-depth cultivation of the pig gut microbiome towards novel bacterial diversity and tailored functional studies.</title>
        <authorList>
            <person name="Wylensek D."/>
            <person name="Hitch T.C.A."/>
            <person name="Clavel T."/>
        </authorList>
    </citation>
    <scope>NUCLEOTIDE SEQUENCE [LARGE SCALE GENOMIC DNA]</scope>
    <source>
        <strain evidence="3 4">WB01_CNA04</strain>
    </source>
</reference>
<organism evidence="3 4">
    <name type="scientific">Parafannyhessea umbonata</name>
    <dbReference type="NCBI Taxonomy" id="604330"/>
    <lineage>
        <taxon>Bacteria</taxon>
        <taxon>Bacillati</taxon>
        <taxon>Actinomycetota</taxon>
        <taxon>Coriobacteriia</taxon>
        <taxon>Coriobacteriales</taxon>
        <taxon>Atopobiaceae</taxon>
        <taxon>Parafannyhessea</taxon>
    </lineage>
</organism>
<gene>
    <name evidence="3" type="ORF">FYJ69_03705</name>
</gene>
<dbReference type="Proteomes" id="UP000434342">
    <property type="component" value="Unassembled WGS sequence"/>
</dbReference>